<comment type="caution">
    <text evidence="1">The sequence shown here is derived from an EMBL/GenBank/DDBJ whole genome shotgun (WGS) entry which is preliminary data.</text>
</comment>
<dbReference type="AlphaFoldDB" id="A0A845BB84"/>
<protein>
    <submittedName>
        <fullName evidence="1">Uncharacterized protein</fullName>
    </submittedName>
</protein>
<sequence length="347" mass="38278">MSGTVPRGKPKVTFLEQNAPIEEYGRALYAVARSVLRAHLDALSHEDLTDLNTPLREVRMRQLAKVARIDRDLGMRGDGFEWAVHEAVLGKEPRVMEPLSIALSKSSQFLRDAEPSSLMFGQERARYLGFLDAVVDEAGTDAYLLPEGSGRPFRFGPWVQTAAQGKEAEKTLPDRIKAIWKTDLFLSGAGNPRYLAATVKSNFAQLEGGRGLRIGIVPESSSGNLSGIRYSNSHKLWVVSLADPNGFMGLFNDAYMAVGRAICYLGKQQPPPYYTKPSAKAEKVQLQLQKYPDATVLEIEGALNEAAQQKLVAVNSQLVGVNAPDWLHVREMAPRIITAKPKFEKLD</sequence>
<evidence type="ECO:0000313" key="2">
    <source>
        <dbReference type="Proteomes" id="UP000460715"/>
    </source>
</evidence>
<name>A0A845BB84_9PROT</name>
<dbReference type="OrthoDB" id="4760905at2"/>
<proteinExistence type="predicted"/>
<accession>A0A845BB84</accession>
<dbReference type="RefSeq" id="WP_160937185.1">
    <property type="nucleotide sequence ID" value="NZ_SNVJ01000009.1"/>
</dbReference>
<dbReference type="Proteomes" id="UP000460715">
    <property type="component" value="Unassembled WGS sequence"/>
</dbReference>
<reference evidence="1 2" key="1">
    <citation type="submission" date="2019-03" db="EMBL/GenBank/DDBJ databases">
        <title>Roseomonas sp. a novel Roseomonas species isolated from Sea whip Gorgonian.</title>
        <authorList>
            <person name="Li F."/>
            <person name="Pan X."/>
            <person name="Huang S."/>
            <person name="Li Z."/>
            <person name="Meng B."/>
        </authorList>
    </citation>
    <scope>NUCLEOTIDE SEQUENCE [LARGE SCALE GENOMIC DNA]</scope>
    <source>
        <strain evidence="1 2">M0104</strain>
    </source>
</reference>
<gene>
    <name evidence="1" type="ORF">E0493_11940</name>
</gene>
<organism evidence="1 2">
    <name type="scientific">Teichococcus coralli</name>
    <dbReference type="NCBI Taxonomy" id="2545983"/>
    <lineage>
        <taxon>Bacteria</taxon>
        <taxon>Pseudomonadati</taxon>
        <taxon>Pseudomonadota</taxon>
        <taxon>Alphaproteobacteria</taxon>
        <taxon>Acetobacterales</taxon>
        <taxon>Roseomonadaceae</taxon>
        <taxon>Roseomonas</taxon>
    </lineage>
</organism>
<dbReference type="EMBL" id="SNVJ01000009">
    <property type="protein sequence ID" value="MXP64055.1"/>
    <property type="molecule type" value="Genomic_DNA"/>
</dbReference>
<evidence type="ECO:0000313" key="1">
    <source>
        <dbReference type="EMBL" id="MXP64055.1"/>
    </source>
</evidence>
<keyword evidence="2" id="KW-1185">Reference proteome</keyword>